<feature type="domain" description="CCHC-type" evidence="3">
    <location>
        <begin position="237"/>
        <end position="253"/>
    </location>
</feature>
<keyword evidence="1" id="KW-0479">Metal-binding</keyword>
<dbReference type="InterPro" id="IPR036397">
    <property type="entry name" value="RNaseH_sf"/>
</dbReference>
<proteinExistence type="evidence at transcript level"/>
<organism evidence="4">
    <name type="scientific">Ceratitis capitata</name>
    <name type="common">Mediterranean fruit fly</name>
    <name type="synonym">Tephritis capitata</name>
    <dbReference type="NCBI Taxonomy" id="7213"/>
    <lineage>
        <taxon>Eukaryota</taxon>
        <taxon>Metazoa</taxon>
        <taxon>Ecdysozoa</taxon>
        <taxon>Arthropoda</taxon>
        <taxon>Hexapoda</taxon>
        <taxon>Insecta</taxon>
        <taxon>Pterygota</taxon>
        <taxon>Neoptera</taxon>
        <taxon>Endopterygota</taxon>
        <taxon>Diptera</taxon>
        <taxon>Brachycera</taxon>
        <taxon>Muscomorpha</taxon>
        <taxon>Tephritoidea</taxon>
        <taxon>Tephritidae</taxon>
        <taxon>Ceratitis</taxon>
        <taxon>Ceratitis</taxon>
    </lineage>
</organism>
<evidence type="ECO:0000256" key="1">
    <source>
        <dbReference type="PROSITE-ProRule" id="PRU00047"/>
    </source>
</evidence>
<evidence type="ECO:0000313" key="4">
    <source>
        <dbReference type="EMBL" id="JAC02967.1"/>
    </source>
</evidence>
<evidence type="ECO:0000259" key="3">
    <source>
        <dbReference type="PROSITE" id="PS50158"/>
    </source>
</evidence>
<dbReference type="PANTHER" id="PTHR47481">
    <property type="match status" value="1"/>
</dbReference>
<dbReference type="GO" id="GO:0003676">
    <property type="term" value="F:nucleic acid binding"/>
    <property type="evidence" value="ECO:0007669"/>
    <property type="project" value="InterPro"/>
</dbReference>
<dbReference type="OrthoDB" id="10249572at2759"/>
<accession>W8C7J2</accession>
<dbReference type="InterPro" id="IPR012337">
    <property type="entry name" value="RNaseH-like_sf"/>
</dbReference>
<reference evidence="4" key="2">
    <citation type="journal article" date="2014" name="BMC Genomics">
        <title>A genomic perspective to assessing quality of mass-reared SIT flies used in Mediterranean fruit fly (Ceratitis capitata) eradication in California.</title>
        <authorList>
            <person name="Calla B."/>
            <person name="Hall B."/>
            <person name="Hou S."/>
            <person name="Geib S.M."/>
        </authorList>
    </citation>
    <scope>NUCLEOTIDE SEQUENCE</scope>
</reference>
<evidence type="ECO:0000256" key="2">
    <source>
        <dbReference type="SAM" id="MobiDB-lite"/>
    </source>
</evidence>
<feature type="region of interest" description="Disordered" evidence="2">
    <location>
        <begin position="209"/>
        <end position="229"/>
    </location>
</feature>
<dbReference type="Pfam" id="PF22936">
    <property type="entry name" value="Pol_BBD"/>
    <property type="match status" value="1"/>
</dbReference>
<name>W8C7J2_CERCA</name>
<dbReference type="Pfam" id="PF13976">
    <property type="entry name" value="gag_pre-integrs"/>
    <property type="match status" value="1"/>
</dbReference>
<keyword evidence="1" id="KW-0862">Zinc</keyword>
<dbReference type="SUPFAM" id="SSF53098">
    <property type="entry name" value="Ribonuclease H-like"/>
    <property type="match status" value="1"/>
</dbReference>
<dbReference type="InterPro" id="IPR001878">
    <property type="entry name" value="Znf_CCHC"/>
</dbReference>
<dbReference type="Pfam" id="PF14223">
    <property type="entry name" value="Retrotran_gag_2"/>
    <property type="match status" value="1"/>
</dbReference>
<gene>
    <name evidence="4" type="primary">POLX</name>
</gene>
<dbReference type="PROSITE" id="PS50158">
    <property type="entry name" value="ZF_CCHC"/>
    <property type="match status" value="1"/>
</dbReference>
<protein>
    <submittedName>
        <fullName evidence="4">Retrovirus-related Pol polyprotein from transposon TNT 1-94</fullName>
    </submittedName>
</protein>
<dbReference type="AlphaFoldDB" id="W8C7J2"/>
<sequence length="510" mass="58008">MSSSLTNIEKLNGENYSTWSLLMRSLLVTQDLWHVIEDTPKVEPSELEARTWKTADQKALAMIHLCVRPSELIHVKRCETAKEAWILLSDLYNADGPARKVNLFKKLVQFKLNAAEKFALQINEFCSIVDSLSEIGITVPDDLLCILLLCSLPDELESFVIAIESRDTLPKMEALKMKIFEEERRRGQRLTESEKVFSANYHIRPIKSDQSSNISNERDNSNNNKPRYSRRNLNDVKCYCCGKRGHVKAQCKRTQRPTVLNLCDSNTQRSCGENTWILDSGASSHMCSDISLFTSLLKSTQKVFLASGEAVSAEGNGTILLKSKFGDILLMGVLYVPKLKNNFIAVSKILSKGKEVHFRNSKAIVKTKENKIVFVAKMVNGVFYAKFSALNNNENINSVVQKDNEIIEKWHRRFGHLNYKDLYMLSESNMVHGLKIKNCGNFDCDICALCKIKRSTFGKYTNVRSTKCLEIIHSDICGPMRTTSQGGSNYFITFIDDFSRYIEVHFLKKK</sequence>
<dbReference type="SUPFAM" id="SSF57756">
    <property type="entry name" value="Retrovirus zinc finger-like domains"/>
    <property type="match status" value="1"/>
</dbReference>
<dbReference type="EMBL" id="GAMC01003589">
    <property type="protein sequence ID" value="JAC02967.1"/>
    <property type="molecule type" value="mRNA"/>
</dbReference>
<feature type="non-terminal residue" evidence="4">
    <location>
        <position position="510"/>
    </location>
</feature>
<dbReference type="PANTHER" id="PTHR47481:SF27">
    <property type="entry name" value="CCHC-TYPE DOMAIN-CONTAINING PROTEIN"/>
    <property type="match status" value="1"/>
</dbReference>
<dbReference type="InterPro" id="IPR036875">
    <property type="entry name" value="Znf_CCHC_sf"/>
</dbReference>
<dbReference type="InterPro" id="IPR025724">
    <property type="entry name" value="GAG-pre-integrase_dom"/>
</dbReference>
<reference evidence="4" key="1">
    <citation type="submission" date="2013-07" db="EMBL/GenBank/DDBJ databases">
        <authorList>
            <person name="Geib S."/>
        </authorList>
    </citation>
    <scope>NUCLEOTIDE SEQUENCE</scope>
</reference>
<keyword evidence="1" id="KW-0863">Zinc-finger</keyword>
<dbReference type="GO" id="GO:0008270">
    <property type="term" value="F:zinc ion binding"/>
    <property type="evidence" value="ECO:0007669"/>
    <property type="project" value="UniProtKB-KW"/>
</dbReference>
<dbReference type="Gene3D" id="3.30.420.10">
    <property type="entry name" value="Ribonuclease H-like superfamily/Ribonuclease H"/>
    <property type="match status" value="1"/>
</dbReference>
<dbReference type="InterPro" id="IPR054722">
    <property type="entry name" value="PolX-like_BBD"/>
</dbReference>